<reference evidence="2 3" key="1">
    <citation type="journal article" date="2020" name="Biotechnol. Biofuels">
        <title>New insights from the biogas microbiome by comprehensive genome-resolved metagenomics of nearly 1600 species originating from multiple anaerobic digesters.</title>
        <authorList>
            <person name="Campanaro S."/>
            <person name="Treu L."/>
            <person name="Rodriguez-R L.M."/>
            <person name="Kovalovszki A."/>
            <person name="Ziels R.M."/>
            <person name="Maus I."/>
            <person name="Zhu X."/>
            <person name="Kougias P.G."/>
            <person name="Basile A."/>
            <person name="Luo G."/>
            <person name="Schluter A."/>
            <person name="Konstantinidis K.T."/>
            <person name="Angelidaki I."/>
        </authorList>
    </citation>
    <scope>NUCLEOTIDE SEQUENCE [LARGE SCALE GENOMIC DNA]</scope>
    <source>
        <strain evidence="2">AS27yjCOA_61</strain>
    </source>
</reference>
<organism evidence="2 3">
    <name type="scientific">Pseudolactococcus chungangensis</name>
    <dbReference type="NCBI Taxonomy" id="451457"/>
    <lineage>
        <taxon>Bacteria</taxon>
        <taxon>Bacillati</taxon>
        <taxon>Bacillota</taxon>
        <taxon>Bacilli</taxon>
        <taxon>Lactobacillales</taxon>
        <taxon>Streptococcaceae</taxon>
        <taxon>Pseudolactococcus</taxon>
    </lineage>
</organism>
<dbReference type="Proteomes" id="UP000559962">
    <property type="component" value="Unassembled WGS sequence"/>
</dbReference>
<feature type="transmembrane region" description="Helical" evidence="1">
    <location>
        <begin position="623"/>
        <end position="641"/>
    </location>
</feature>
<feature type="transmembrane region" description="Helical" evidence="1">
    <location>
        <begin position="12"/>
        <end position="36"/>
    </location>
</feature>
<feature type="transmembrane region" description="Helical" evidence="1">
    <location>
        <begin position="647"/>
        <end position="666"/>
    </location>
</feature>
<feature type="transmembrane region" description="Helical" evidence="1">
    <location>
        <begin position="572"/>
        <end position="594"/>
    </location>
</feature>
<proteinExistence type="predicted"/>
<evidence type="ECO:0000313" key="3">
    <source>
        <dbReference type="Proteomes" id="UP000559962"/>
    </source>
</evidence>
<feature type="transmembrane region" description="Helical" evidence="1">
    <location>
        <begin position="286"/>
        <end position="303"/>
    </location>
</feature>
<keyword evidence="1" id="KW-0472">Membrane</keyword>
<feature type="transmembrane region" description="Helical" evidence="1">
    <location>
        <begin position="242"/>
        <end position="266"/>
    </location>
</feature>
<feature type="transmembrane region" description="Helical" evidence="1">
    <location>
        <begin position="209"/>
        <end position="230"/>
    </location>
</feature>
<dbReference type="EMBL" id="JAAYVO010000050">
    <property type="protein sequence ID" value="NLH35150.1"/>
    <property type="molecule type" value="Genomic_DNA"/>
</dbReference>
<comment type="caution">
    <text evidence="2">The sequence shown here is derived from an EMBL/GenBank/DDBJ whole genome shotgun (WGS) entry which is preliminary data.</text>
</comment>
<protein>
    <recommendedName>
        <fullName evidence="4">Bacteriocin-associated integral membrane protein</fullName>
    </recommendedName>
</protein>
<keyword evidence="1" id="KW-0812">Transmembrane</keyword>
<keyword evidence="1" id="KW-1133">Transmembrane helix</keyword>
<name>A0A847J3J3_9LACT</name>
<gene>
    <name evidence="2" type="ORF">GX453_03845</name>
</gene>
<accession>A0A847J3J3</accession>
<dbReference type="AlphaFoldDB" id="A0A847J3J3"/>
<evidence type="ECO:0000256" key="1">
    <source>
        <dbReference type="SAM" id="Phobius"/>
    </source>
</evidence>
<evidence type="ECO:0000313" key="2">
    <source>
        <dbReference type="EMBL" id="NLH35150.1"/>
    </source>
</evidence>
<sequence>MLKRINDFRRLAQAQFVLVFFSLLFCFLAFAGMNFFDPNGGLPYPSDNVIIITENLSKTDSGKFYTCLEEIANTEQLTIIKNVLNDDGEIRGYVFGSRKNTFNNDKVYTRDQKLLKSTTVEGSYYVVGNMPPNRMQSLREMNLKFEIFNTPIWLVAVSFLTGGDLYSLSFFVLLLMFFVVSYALLVIRLKEAVIERSFGIFQSRNFNRFLKSLVTIVISFAILGIIISAINDYFATVKVKAFFLTLAMIVVLLFILQIIAYTVFLWQVMTANISDIQKNKLSGKKIQVVWLIVIALSTVLLTHETSVISKNYPKYLSQKHLVKEWQPAENYARIWWSFLDNDNLEGNSAEKNEQIKLDNQNMRNFANCISSDDVLISKLANEQASWFGKVDVYVEGKGAEIRAVNPQIAEKIYIVNPQVLKLNREIHPESQYQVKSDKAVTVFIPEKYRKDLSEIKLIALRGLSDVVSDDEVDWQFIPNRQEIFLFMLESESNLSLPDSDRKDMILIDLDWGKLPKNEKTDFLIGNFTFDAMYDARGLQKKLADNHLIQKVNHFQNVKMSLQNTVNDLNRQFISSISLILVMFLLQLLVIYDFLKMQIQLNGKQIIIRTLNGLGFRSSVYRHFASLLVTLSLLEVVCWFWLGTGEISLILITVYLLAILLIYFGAFRQLHQNKLSILKGGDIS</sequence>
<evidence type="ECO:0008006" key="4">
    <source>
        <dbReference type="Google" id="ProtNLM"/>
    </source>
</evidence>
<feature type="transmembrane region" description="Helical" evidence="1">
    <location>
        <begin position="168"/>
        <end position="189"/>
    </location>
</feature>